<protein>
    <submittedName>
        <fullName evidence="2">Uncharacterized protein</fullName>
    </submittedName>
</protein>
<reference evidence="3" key="1">
    <citation type="submission" date="2014-01" db="EMBL/GenBank/DDBJ databases">
        <title>The Genome Sequence of Anopheles melas CM1001059_A (V2).</title>
        <authorList>
            <consortium name="The Broad Institute Genomics Platform"/>
            <person name="Neafsey D.E."/>
            <person name="Besansky N."/>
            <person name="Howell P."/>
            <person name="Walton C."/>
            <person name="Young S.K."/>
            <person name="Zeng Q."/>
            <person name="Gargeya S."/>
            <person name="Fitzgerald M."/>
            <person name="Haas B."/>
            <person name="Abouelleil A."/>
            <person name="Allen A.W."/>
            <person name="Alvarado L."/>
            <person name="Arachchi H.M."/>
            <person name="Berlin A.M."/>
            <person name="Chapman S.B."/>
            <person name="Gainer-Dewar J."/>
            <person name="Goldberg J."/>
            <person name="Griggs A."/>
            <person name="Gujja S."/>
            <person name="Hansen M."/>
            <person name="Howarth C."/>
            <person name="Imamovic A."/>
            <person name="Ireland A."/>
            <person name="Larimer J."/>
            <person name="McCowan C."/>
            <person name="Murphy C."/>
            <person name="Pearson M."/>
            <person name="Poon T.W."/>
            <person name="Priest M."/>
            <person name="Roberts A."/>
            <person name="Saif S."/>
            <person name="Shea T."/>
            <person name="Sisk P."/>
            <person name="Sykes S."/>
            <person name="Wortman J."/>
            <person name="Nusbaum C."/>
            <person name="Birren B."/>
        </authorList>
    </citation>
    <scope>NUCLEOTIDE SEQUENCE [LARGE SCALE GENOMIC DNA]</scope>
    <source>
        <strain evidence="3">CM1001059</strain>
    </source>
</reference>
<reference evidence="2" key="2">
    <citation type="submission" date="2020-05" db="UniProtKB">
        <authorList>
            <consortium name="EnsemblMetazoa"/>
        </authorList>
    </citation>
    <scope>IDENTIFICATION</scope>
    <source>
        <strain evidence="2">CM1001059</strain>
    </source>
</reference>
<evidence type="ECO:0000313" key="3">
    <source>
        <dbReference type="Proteomes" id="UP000075902"/>
    </source>
</evidence>
<dbReference type="EnsemblMetazoa" id="AMEC019750-RA">
    <property type="protein sequence ID" value="AMEC019750-PA"/>
    <property type="gene ID" value="AMEC019750"/>
</dbReference>
<dbReference type="AlphaFoldDB" id="A0A182UG22"/>
<feature type="region of interest" description="Disordered" evidence="1">
    <location>
        <begin position="81"/>
        <end position="103"/>
    </location>
</feature>
<accession>A0A182UG22</accession>
<dbReference type="Proteomes" id="UP000075902">
    <property type="component" value="Unassembled WGS sequence"/>
</dbReference>
<organism evidence="2 3">
    <name type="scientific">Anopheles melas</name>
    <dbReference type="NCBI Taxonomy" id="34690"/>
    <lineage>
        <taxon>Eukaryota</taxon>
        <taxon>Metazoa</taxon>
        <taxon>Ecdysozoa</taxon>
        <taxon>Arthropoda</taxon>
        <taxon>Hexapoda</taxon>
        <taxon>Insecta</taxon>
        <taxon>Pterygota</taxon>
        <taxon>Neoptera</taxon>
        <taxon>Endopterygota</taxon>
        <taxon>Diptera</taxon>
        <taxon>Nematocera</taxon>
        <taxon>Culicoidea</taxon>
        <taxon>Culicidae</taxon>
        <taxon>Anophelinae</taxon>
        <taxon>Anopheles</taxon>
    </lineage>
</organism>
<feature type="compositionally biased region" description="Low complexity" evidence="1">
    <location>
        <begin position="89"/>
        <end position="103"/>
    </location>
</feature>
<sequence>MSLALAAGSVYGPILGQDQIAELIRQRMTVQVQHRDAATLTITDNGNTRATALDGGPMLLWRRRRLTYHHHLREIRHGQIATAGRGREASASAAGCARRAGER</sequence>
<evidence type="ECO:0000313" key="2">
    <source>
        <dbReference type="EnsemblMetazoa" id="AMEC019750-PA"/>
    </source>
</evidence>
<keyword evidence="3" id="KW-1185">Reference proteome</keyword>
<name>A0A182UG22_9DIPT</name>
<evidence type="ECO:0000256" key="1">
    <source>
        <dbReference type="SAM" id="MobiDB-lite"/>
    </source>
</evidence>
<proteinExistence type="predicted"/>
<dbReference type="VEuPathDB" id="VectorBase:AMEC019750"/>